<feature type="region of interest" description="Disordered" evidence="1">
    <location>
        <begin position="1"/>
        <end position="21"/>
    </location>
</feature>
<evidence type="ECO:0000313" key="3">
    <source>
        <dbReference type="Proteomes" id="UP000294911"/>
    </source>
</evidence>
<organism evidence="2 3">
    <name type="scientific">Tamaricihabitans halophyticus</name>
    <dbReference type="NCBI Taxonomy" id="1262583"/>
    <lineage>
        <taxon>Bacteria</taxon>
        <taxon>Bacillati</taxon>
        <taxon>Actinomycetota</taxon>
        <taxon>Actinomycetes</taxon>
        <taxon>Pseudonocardiales</taxon>
        <taxon>Pseudonocardiaceae</taxon>
        <taxon>Tamaricihabitans</taxon>
    </lineage>
</organism>
<reference evidence="2 3" key="1">
    <citation type="submission" date="2019-03" db="EMBL/GenBank/DDBJ databases">
        <title>Genomic Encyclopedia of Type Strains, Phase IV (KMG-IV): sequencing the most valuable type-strain genomes for metagenomic binning, comparative biology and taxonomic classification.</title>
        <authorList>
            <person name="Goeker M."/>
        </authorList>
    </citation>
    <scope>NUCLEOTIDE SEQUENCE [LARGE SCALE GENOMIC DNA]</scope>
    <source>
        <strain evidence="2 3">DSM 45765</strain>
    </source>
</reference>
<gene>
    <name evidence="2" type="ORF">EV191_101517</name>
</gene>
<dbReference type="AlphaFoldDB" id="A0A4R2R3X1"/>
<dbReference type="EMBL" id="SLXQ01000001">
    <property type="protein sequence ID" value="TCP56574.1"/>
    <property type="molecule type" value="Genomic_DNA"/>
</dbReference>
<keyword evidence="3" id="KW-1185">Reference proteome</keyword>
<protein>
    <submittedName>
        <fullName evidence="2">Uncharacterized protein</fullName>
    </submittedName>
</protein>
<feature type="region of interest" description="Disordered" evidence="1">
    <location>
        <begin position="36"/>
        <end position="59"/>
    </location>
</feature>
<sequence>MAKRDRSDRVDPEWPQANDGEHAVSELVSDLQGAHSPFGDVRFPQSSVPYVHPETKINK</sequence>
<proteinExistence type="predicted"/>
<evidence type="ECO:0000313" key="2">
    <source>
        <dbReference type="EMBL" id="TCP56574.1"/>
    </source>
</evidence>
<dbReference type="OrthoDB" id="5191634at2"/>
<dbReference type="RefSeq" id="WP_132875155.1">
    <property type="nucleotide sequence ID" value="NZ_SLXQ01000001.1"/>
</dbReference>
<comment type="caution">
    <text evidence="2">The sequence shown here is derived from an EMBL/GenBank/DDBJ whole genome shotgun (WGS) entry which is preliminary data.</text>
</comment>
<name>A0A4R2R3X1_9PSEU</name>
<evidence type="ECO:0000256" key="1">
    <source>
        <dbReference type="SAM" id="MobiDB-lite"/>
    </source>
</evidence>
<dbReference type="Proteomes" id="UP000294911">
    <property type="component" value="Unassembled WGS sequence"/>
</dbReference>
<accession>A0A4R2R3X1</accession>
<feature type="compositionally biased region" description="Basic and acidic residues" evidence="1">
    <location>
        <begin position="1"/>
        <end position="12"/>
    </location>
</feature>